<evidence type="ECO:0000256" key="1">
    <source>
        <dbReference type="SAM" id="MobiDB-lite"/>
    </source>
</evidence>
<gene>
    <name evidence="3" type="ORF">THITE_2089695</name>
</gene>
<feature type="compositionally biased region" description="Low complexity" evidence="1">
    <location>
        <begin position="376"/>
        <end position="388"/>
    </location>
</feature>
<proteinExistence type="predicted"/>
<keyword evidence="4" id="KW-1185">Reference proteome</keyword>
<dbReference type="Proteomes" id="UP000008181">
    <property type="component" value="Chromosome 3"/>
</dbReference>
<dbReference type="KEGG" id="ttt:THITE_2089695"/>
<dbReference type="EMBL" id="CP003011">
    <property type="protein sequence ID" value="AEO68201.1"/>
    <property type="molecule type" value="Genomic_DNA"/>
</dbReference>
<evidence type="ECO:0000313" key="4">
    <source>
        <dbReference type="Proteomes" id="UP000008181"/>
    </source>
</evidence>
<feature type="domain" description="2EXR" evidence="2">
    <location>
        <begin position="199"/>
        <end position="342"/>
    </location>
</feature>
<name>G2R8E3_THETT</name>
<feature type="compositionally biased region" description="Basic and acidic residues" evidence="1">
    <location>
        <begin position="105"/>
        <end position="117"/>
    </location>
</feature>
<dbReference type="eggNOG" id="ENOG502RJA5">
    <property type="taxonomic scope" value="Eukaryota"/>
</dbReference>
<dbReference type="STRING" id="578455.G2R8E3"/>
<feature type="region of interest" description="Disordered" evidence="1">
    <location>
        <begin position="341"/>
        <end position="407"/>
    </location>
</feature>
<reference evidence="3 4" key="1">
    <citation type="journal article" date="2011" name="Nat. Biotechnol.">
        <title>Comparative genomic analysis of the thermophilic biomass-degrading fungi Myceliophthora thermophila and Thielavia terrestris.</title>
        <authorList>
            <person name="Berka R.M."/>
            <person name="Grigoriev I.V."/>
            <person name="Otillar R."/>
            <person name="Salamov A."/>
            <person name="Grimwood J."/>
            <person name="Reid I."/>
            <person name="Ishmael N."/>
            <person name="John T."/>
            <person name="Darmond C."/>
            <person name="Moisan M.-C."/>
            <person name="Henrissat B."/>
            <person name="Coutinho P.M."/>
            <person name="Lombard V."/>
            <person name="Natvig D.O."/>
            <person name="Lindquist E."/>
            <person name="Schmutz J."/>
            <person name="Lucas S."/>
            <person name="Harris P."/>
            <person name="Powlowski J."/>
            <person name="Bellemare A."/>
            <person name="Taylor D."/>
            <person name="Butler G."/>
            <person name="de Vries R.P."/>
            <person name="Allijn I.E."/>
            <person name="van den Brink J."/>
            <person name="Ushinsky S."/>
            <person name="Storms R."/>
            <person name="Powell A.J."/>
            <person name="Paulsen I.T."/>
            <person name="Elbourne L.D.H."/>
            <person name="Baker S.E."/>
            <person name="Magnuson J."/>
            <person name="LaBoissiere S."/>
            <person name="Clutterbuck A.J."/>
            <person name="Martinez D."/>
            <person name="Wogulis M."/>
            <person name="de Leon A.L."/>
            <person name="Rey M.W."/>
            <person name="Tsang A."/>
        </authorList>
    </citation>
    <scope>NUCLEOTIDE SEQUENCE [LARGE SCALE GENOMIC DNA]</scope>
    <source>
        <strain evidence="4">ATCC 38088 / NRRL 8126</strain>
    </source>
</reference>
<feature type="region of interest" description="Disordered" evidence="1">
    <location>
        <begin position="168"/>
        <end position="195"/>
    </location>
</feature>
<dbReference type="AlphaFoldDB" id="G2R8E3"/>
<feature type="compositionally biased region" description="Polar residues" evidence="1">
    <location>
        <begin position="351"/>
        <end position="365"/>
    </location>
</feature>
<protein>
    <recommendedName>
        <fullName evidence="2">2EXR domain-containing protein</fullName>
    </recommendedName>
</protein>
<sequence length="619" mass="67933">MVLVELLEKSLEEVTLTEKKRAPADENTNELELKVEAALFKAADAADQLFNKKANPSRLEVEKTEMSAALKAEQAKCREAKPLPRWTRKRHSTLHVKALDAEKRNTREHAARGEGRRIHGRATRTPPLAPRPHRPHSPRWSKYVAPVAAGSRMSSSRRAGLRTTTPISVIRLPPPCPEMSEDSTSAPPPFHHAPETTTFHHFRRLPPELRLRIWEFCLPRRIIPLSMLVILHKHAQQHTAAQSIAHSDPPDAGSNDDASANPKHARSTADRGPKPELNEENKPPGAQRHREQHSQPCSSFPSKPCPCSKLIRATLSRPTLLTQISRESRAVALARRRPVLSCLTGTGPGSDASTSTTMGRTSGIASGNGKGHENGSSDSSSSGSSNEGDGTGTASHRYPCHQRAQRRCPPGWDQAWIDPRTDTLLVDCDIGTEHRAIWEQLREHLPLMLPGCGGGERGGGPRQGAGVGISVRAWHWMESAMSWISADSKLDGSRLGAGGRPQVDVVLLEVELDLTAADARASGLFGLLGEDRAVFVPLSDRRQLERLFKVQDRRLWGQDLRLAVRSALASWMEWHASEMQGPGAAKALLRRTRCTAAGFDIRPVVHVQWSDLAGPRGVV</sequence>
<accession>G2R8E3</accession>
<dbReference type="InterPro" id="IPR045518">
    <property type="entry name" value="2EXR"/>
</dbReference>
<dbReference type="HOGENOM" id="CLU_441583_0_0_1"/>
<dbReference type="OrthoDB" id="3540486at2759"/>
<feature type="region of interest" description="Disordered" evidence="1">
    <location>
        <begin position="240"/>
        <end position="303"/>
    </location>
</feature>
<feature type="compositionally biased region" description="Basic and acidic residues" evidence="1">
    <location>
        <begin position="267"/>
        <end position="293"/>
    </location>
</feature>
<evidence type="ECO:0000313" key="3">
    <source>
        <dbReference type="EMBL" id="AEO68201.1"/>
    </source>
</evidence>
<feature type="region of interest" description="Disordered" evidence="1">
    <location>
        <begin position="105"/>
        <end position="141"/>
    </location>
</feature>
<dbReference type="Pfam" id="PF20150">
    <property type="entry name" value="2EXR"/>
    <property type="match status" value="1"/>
</dbReference>
<organism evidence="3 4">
    <name type="scientific">Thermothielavioides terrestris (strain ATCC 38088 / NRRL 8126)</name>
    <name type="common">Thielavia terrestris</name>
    <dbReference type="NCBI Taxonomy" id="578455"/>
    <lineage>
        <taxon>Eukaryota</taxon>
        <taxon>Fungi</taxon>
        <taxon>Dikarya</taxon>
        <taxon>Ascomycota</taxon>
        <taxon>Pezizomycotina</taxon>
        <taxon>Sordariomycetes</taxon>
        <taxon>Sordariomycetidae</taxon>
        <taxon>Sordariales</taxon>
        <taxon>Chaetomiaceae</taxon>
        <taxon>Thermothielavioides</taxon>
        <taxon>Thermothielavioides terrestris</taxon>
    </lineage>
</organism>
<dbReference type="GeneID" id="11519895"/>
<evidence type="ECO:0000259" key="2">
    <source>
        <dbReference type="Pfam" id="PF20150"/>
    </source>
</evidence>
<dbReference type="RefSeq" id="XP_003654537.1">
    <property type="nucleotide sequence ID" value="XM_003654489.1"/>
</dbReference>